<dbReference type="InterPro" id="IPR022998">
    <property type="entry name" value="ThiamineP_synth_TenI"/>
</dbReference>
<dbReference type="PANTHER" id="PTHR20857">
    <property type="entry name" value="THIAMINE-PHOSPHATE PYROPHOSPHORYLASE"/>
    <property type="match status" value="1"/>
</dbReference>
<gene>
    <name evidence="4" type="ORF">BC961_0140</name>
</gene>
<keyword evidence="2" id="KW-0784">Thiamine biosynthesis</keyword>
<protein>
    <submittedName>
        <fullName evidence="4">Thiamine-phosphate pyrophosphorylase</fullName>
    </submittedName>
</protein>
<comment type="pathway">
    <text evidence="1">Cofactor biosynthesis; thiamine diphosphate biosynthesis.</text>
</comment>
<dbReference type="GO" id="GO:0009228">
    <property type="term" value="P:thiamine biosynthetic process"/>
    <property type="evidence" value="ECO:0007669"/>
    <property type="project" value="UniProtKB-KW"/>
</dbReference>
<dbReference type="GO" id="GO:0004789">
    <property type="term" value="F:thiamine-phosphate diphosphorylase activity"/>
    <property type="evidence" value="ECO:0007669"/>
    <property type="project" value="TreeGrafter"/>
</dbReference>
<dbReference type="GO" id="GO:0005737">
    <property type="term" value="C:cytoplasm"/>
    <property type="evidence" value="ECO:0007669"/>
    <property type="project" value="TreeGrafter"/>
</dbReference>
<reference evidence="4 5" key="1">
    <citation type="submission" date="2018-10" db="EMBL/GenBank/DDBJ databases">
        <title>Genomic Encyclopedia of Archaeal and Bacterial Type Strains, Phase II (KMG-II): from individual species to whole genera.</title>
        <authorList>
            <person name="Goeker M."/>
        </authorList>
    </citation>
    <scope>NUCLEOTIDE SEQUENCE [LARGE SCALE GENOMIC DNA]</scope>
    <source>
        <strain evidence="4 5">DSM 19727</strain>
    </source>
</reference>
<dbReference type="Gene3D" id="3.20.20.70">
    <property type="entry name" value="Aldolase class I"/>
    <property type="match status" value="1"/>
</dbReference>
<dbReference type="AlphaFoldDB" id="A0A3M0AF14"/>
<accession>A0A3M0AF14</accession>
<dbReference type="InterPro" id="IPR013785">
    <property type="entry name" value="Aldolase_TIM"/>
</dbReference>
<sequence length="209" mass="24190">MIIISNPIGLPNEVETIHTLFEEGMELLHVRKPAFSEREMQIFLSTIAPEHRSKLVLHSHLHLAFEFDIKRIHFTEKNRNVISKFYSRYKKSFEYSFSDFKTDGFTVSTSTHSIEEFNTIDSSFEYAFLSPVFPSISKEDYSAKSNLLEEIKKRTNFDTKLIALGGIQFDTIAKVVNQGFDDYALLGAIWNNTNVLENFKTCQQIVHSY</sequence>
<dbReference type="PANTHER" id="PTHR20857:SF15">
    <property type="entry name" value="THIAMINE-PHOSPHATE SYNTHASE"/>
    <property type="match status" value="1"/>
</dbReference>
<name>A0A3M0AF14_9FLAO</name>
<dbReference type="Pfam" id="PF02581">
    <property type="entry name" value="TMP-TENI"/>
    <property type="match status" value="1"/>
</dbReference>
<evidence type="ECO:0000313" key="4">
    <source>
        <dbReference type="EMBL" id="RMA77792.1"/>
    </source>
</evidence>
<proteinExistence type="predicted"/>
<comment type="caution">
    <text evidence="4">The sequence shown here is derived from an EMBL/GenBank/DDBJ whole genome shotgun (WGS) entry which is preliminary data.</text>
</comment>
<dbReference type="InterPro" id="IPR036206">
    <property type="entry name" value="ThiamineP_synth_sf"/>
</dbReference>
<dbReference type="CDD" id="cd00564">
    <property type="entry name" value="TMP_TenI"/>
    <property type="match status" value="1"/>
</dbReference>
<dbReference type="OrthoDB" id="194683at2"/>
<dbReference type="RefSeq" id="WP_121923933.1">
    <property type="nucleotide sequence ID" value="NZ_CBCSGA010000002.1"/>
</dbReference>
<evidence type="ECO:0000256" key="2">
    <source>
        <dbReference type="ARBA" id="ARBA00022977"/>
    </source>
</evidence>
<evidence type="ECO:0000259" key="3">
    <source>
        <dbReference type="Pfam" id="PF02581"/>
    </source>
</evidence>
<dbReference type="Proteomes" id="UP000280368">
    <property type="component" value="Unassembled WGS sequence"/>
</dbReference>
<evidence type="ECO:0000256" key="1">
    <source>
        <dbReference type="ARBA" id="ARBA00004948"/>
    </source>
</evidence>
<organism evidence="4 5">
    <name type="scientific">Flavobacterium weaverense</name>
    <dbReference type="NCBI Taxonomy" id="271156"/>
    <lineage>
        <taxon>Bacteria</taxon>
        <taxon>Pseudomonadati</taxon>
        <taxon>Bacteroidota</taxon>
        <taxon>Flavobacteriia</taxon>
        <taxon>Flavobacteriales</taxon>
        <taxon>Flavobacteriaceae</taxon>
        <taxon>Flavobacterium</taxon>
    </lineage>
</organism>
<dbReference type="SUPFAM" id="SSF51391">
    <property type="entry name" value="Thiamin phosphate synthase"/>
    <property type="match status" value="1"/>
</dbReference>
<keyword evidence="5" id="KW-1185">Reference proteome</keyword>
<dbReference type="EMBL" id="REFH01000007">
    <property type="protein sequence ID" value="RMA77792.1"/>
    <property type="molecule type" value="Genomic_DNA"/>
</dbReference>
<feature type="domain" description="Thiamine phosphate synthase/TenI" evidence="3">
    <location>
        <begin position="104"/>
        <end position="189"/>
    </location>
</feature>
<evidence type="ECO:0000313" key="5">
    <source>
        <dbReference type="Proteomes" id="UP000280368"/>
    </source>
</evidence>